<dbReference type="Gene3D" id="3.40.50.720">
    <property type="entry name" value="NAD(P)-binding Rossmann-like Domain"/>
    <property type="match status" value="2"/>
</dbReference>
<dbReference type="Gene3D" id="3.30.1330.90">
    <property type="entry name" value="D-3-phosphoglycerate dehydrogenase, domain 3"/>
    <property type="match status" value="1"/>
</dbReference>
<dbReference type="InterPro" id="IPR006236">
    <property type="entry name" value="PGDH"/>
</dbReference>
<evidence type="ECO:0000256" key="5">
    <source>
        <dbReference type="ARBA" id="ARBA00022605"/>
    </source>
</evidence>
<dbReference type="InterPro" id="IPR045865">
    <property type="entry name" value="ACT-like_dom_sf"/>
</dbReference>
<evidence type="ECO:0000256" key="3">
    <source>
        <dbReference type="ARBA" id="ARBA00005854"/>
    </source>
</evidence>
<dbReference type="EMBL" id="FXTY01000001">
    <property type="protein sequence ID" value="SMP06922.1"/>
    <property type="molecule type" value="Genomic_DNA"/>
</dbReference>
<dbReference type="EC" id="1.1.1.95" evidence="11"/>
<proteinExistence type="inferred from homology"/>
<keyword evidence="6 11" id="KW-0560">Oxidoreductase</keyword>
<dbReference type="Gene3D" id="3.30.70.260">
    <property type="match status" value="1"/>
</dbReference>
<organism evidence="13 14">
    <name type="scientific">Shimia sagamensis</name>
    <dbReference type="NCBI Taxonomy" id="1566352"/>
    <lineage>
        <taxon>Bacteria</taxon>
        <taxon>Pseudomonadati</taxon>
        <taxon>Pseudomonadota</taxon>
        <taxon>Alphaproteobacteria</taxon>
        <taxon>Rhodobacterales</taxon>
        <taxon>Roseobacteraceae</taxon>
    </lineage>
</organism>
<dbReference type="CDD" id="cd04902">
    <property type="entry name" value="ACT_3PGDH-xct"/>
    <property type="match status" value="1"/>
</dbReference>
<comment type="pathway">
    <text evidence="2 11">Amino-acid biosynthesis; L-serine biosynthesis; L-serine from 3-phospho-D-glycerate: step 1/3.</text>
</comment>
<evidence type="ECO:0000256" key="7">
    <source>
        <dbReference type="ARBA" id="ARBA00023027"/>
    </source>
</evidence>
<keyword evidence="5 11" id="KW-0028">Amino-acid biosynthesis</keyword>
<dbReference type="InterPro" id="IPR029009">
    <property type="entry name" value="ASB_dom_sf"/>
</dbReference>
<comment type="similarity">
    <text evidence="3 11">Belongs to the D-isomer specific 2-hydroxyacid dehydrogenase family.</text>
</comment>
<dbReference type="CDD" id="cd12173">
    <property type="entry name" value="PGDH_4"/>
    <property type="match status" value="1"/>
</dbReference>
<dbReference type="PANTHER" id="PTHR42789">
    <property type="entry name" value="D-ISOMER SPECIFIC 2-HYDROXYACID DEHYDROGENASE FAMILY PROTEIN (AFU_ORTHOLOGUE AFUA_6G10090)"/>
    <property type="match status" value="1"/>
</dbReference>
<dbReference type="PROSITE" id="PS00670">
    <property type="entry name" value="D_2_HYDROXYACID_DH_2"/>
    <property type="match status" value="1"/>
</dbReference>
<dbReference type="SUPFAM" id="SSF51735">
    <property type="entry name" value="NAD(P)-binding Rossmann-fold domains"/>
    <property type="match status" value="1"/>
</dbReference>
<evidence type="ECO:0000256" key="11">
    <source>
        <dbReference type="RuleBase" id="RU363003"/>
    </source>
</evidence>
<dbReference type="Pfam" id="PF19304">
    <property type="entry name" value="PGDH_inter"/>
    <property type="match status" value="1"/>
</dbReference>
<evidence type="ECO:0000256" key="1">
    <source>
        <dbReference type="ARBA" id="ARBA00003800"/>
    </source>
</evidence>
<dbReference type="SUPFAM" id="SSF55021">
    <property type="entry name" value="ACT-like"/>
    <property type="match status" value="1"/>
</dbReference>
<dbReference type="InterPro" id="IPR045626">
    <property type="entry name" value="PGDH_ASB_dom"/>
</dbReference>
<evidence type="ECO:0000313" key="14">
    <source>
        <dbReference type="Proteomes" id="UP001157961"/>
    </source>
</evidence>
<dbReference type="Proteomes" id="UP001157961">
    <property type="component" value="Unassembled WGS sequence"/>
</dbReference>
<dbReference type="InterPro" id="IPR006139">
    <property type="entry name" value="D-isomer_2_OHA_DH_cat_dom"/>
</dbReference>
<dbReference type="InterPro" id="IPR050857">
    <property type="entry name" value="D-2-hydroxyacid_DH"/>
</dbReference>
<dbReference type="InterPro" id="IPR006140">
    <property type="entry name" value="D-isomer_DH_NAD-bd"/>
</dbReference>
<protein>
    <recommendedName>
        <fullName evidence="4 11">D-3-phosphoglycerate dehydrogenase</fullName>
        <ecNumber evidence="11">1.1.1.95</ecNumber>
    </recommendedName>
</protein>
<dbReference type="Pfam" id="PF00389">
    <property type="entry name" value="2-Hacid_dh"/>
    <property type="match status" value="1"/>
</dbReference>
<comment type="catalytic activity">
    <reaction evidence="10 11">
        <text>(2R)-3-phosphoglycerate + NAD(+) = 3-phosphooxypyruvate + NADH + H(+)</text>
        <dbReference type="Rhea" id="RHEA:12641"/>
        <dbReference type="ChEBI" id="CHEBI:15378"/>
        <dbReference type="ChEBI" id="CHEBI:18110"/>
        <dbReference type="ChEBI" id="CHEBI:57540"/>
        <dbReference type="ChEBI" id="CHEBI:57945"/>
        <dbReference type="ChEBI" id="CHEBI:58272"/>
        <dbReference type="EC" id="1.1.1.95"/>
    </reaction>
</comment>
<evidence type="ECO:0000256" key="6">
    <source>
        <dbReference type="ARBA" id="ARBA00023002"/>
    </source>
</evidence>
<evidence type="ECO:0000256" key="9">
    <source>
        <dbReference type="ARBA" id="ARBA00048126"/>
    </source>
</evidence>
<comment type="catalytic activity">
    <reaction evidence="9">
        <text>(R)-2-hydroxyglutarate + NAD(+) = 2-oxoglutarate + NADH + H(+)</text>
        <dbReference type="Rhea" id="RHEA:49612"/>
        <dbReference type="ChEBI" id="CHEBI:15378"/>
        <dbReference type="ChEBI" id="CHEBI:15801"/>
        <dbReference type="ChEBI" id="CHEBI:16810"/>
        <dbReference type="ChEBI" id="CHEBI:57540"/>
        <dbReference type="ChEBI" id="CHEBI:57945"/>
        <dbReference type="EC" id="1.1.1.399"/>
    </reaction>
</comment>
<keyword evidence="14" id="KW-1185">Reference proteome</keyword>
<evidence type="ECO:0000256" key="10">
    <source>
        <dbReference type="ARBA" id="ARBA00048731"/>
    </source>
</evidence>
<dbReference type="PROSITE" id="PS51671">
    <property type="entry name" value="ACT"/>
    <property type="match status" value="1"/>
</dbReference>
<keyword evidence="8 11" id="KW-0718">Serine biosynthesis</keyword>
<dbReference type="PANTHER" id="PTHR42789:SF1">
    <property type="entry name" value="D-ISOMER SPECIFIC 2-HYDROXYACID DEHYDROGENASE FAMILY PROTEIN (AFU_ORTHOLOGUE AFUA_6G10090)"/>
    <property type="match status" value="1"/>
</dbReference>
<dbReference type="Pfam" id="PF01842">
    <property type="entry name" value="ACT"/>
    <property type="match status" value="1"/>
</dbReference>
<dbReference type="SUPFAM" id="SSF143548">
    <property type="entry name" value="Serine metabolism enzymes domain"/>
    <property type="match status" value="1"/>
</dbReference>
<evidence type="ECO:0000259" key="12">
    <source>
        <dbReference type="PROSITE" id="PS51671"/>
    </source>
</evidence>
<dbReference type="InterPro" id="IPR002912">
    <property type="entry name" value="ACT_dom"/>
</dbReference>
<name>A0ABY1NEF2_9RHOB</name>
<dbReference type="PROSITE" id="PS00671">
    <property type="entry name" value="D_2_HYDROXYACID_DH_3"/>
    <property type="match status" value="1"/>
</dbReference>
<evidence type="ECO:0000256" key="8">
    <source>
        <dbReference type="ARBA" id="ARBA00023299"/>
    </source>
</evidence>
<keyword evidence="7 11" id="KW-0520">NAD</keyword>
<gene>
    <name evidence="13" type="ORF">SAMN06265373_101692</name>
</gene>
<evidence type="ECO:0000256" key="2">
    <source>
        <dbReference type="ARBA" id="ARBA00005216"/>
    </source>
</evidence>
<sequence>MAPKVLVSDKLSETAVQIFRDRGIDVDFLPDLGKDKDKLAEVIGQYDGLAIRSATKATAKLLEKADNLKVIGRAGIGTDNVDKEAASKKGVIVMNTPFGNMITTAEHAIAMMFAVARQIPEASESTHAGKWEKSKFMGTELTNKTLGVIGAGNIGGIVCDRARGLKMKVIAYDPFLSEEKADKMGIEKVELEELLPRADFITLHVPFTDATANILSAENLAKTKKGVRIVNCARGGLVDEEALAELLKSGHVAGAAFDVFKEEPAKENALFNLPNVVCTPHLGAATTEAQENVALQVAEQMSNYLLTGAVENALNMPSVTAEEAKVMGPWIKLAEHLGSFSGQMTDEPITAINILYDGVVSDMNLAALNCAVVAGIMKKANPDVNMVSAPVVAKERGIQISTTNQDKSGTFDGYIKVTVVTDKRERSIAGTVFSDGKPRFIQIKGINIDAEVGANMLYTTNEDVPGIIGTLGQTLGENGVNIANFTLGRADVGGEAIALLYVDEPVPADARAKLAETDMFRQIKPLVFDVA</sequence>
<evidence type="ECO:0000256" key="4">
    <source>
        <dbReference type="ARBA" id="ARBA00021582"/>
    </source>
</evidence>
<dbReference type="RefSeq" id="WP_283424535.1">
    <property type="nucleotide sequence ID" value="NZ_FXTY01000001.1"/>
</dbReference>
<dbReference type="Pfam" id="PF02826">
    <property type="entry name" value="2-Hacid_dh_C"/>
    <property type="match status" value="1"/>
</dbReference>
<dbReference type="NCBIfam" id="TIGR01327">
    <property type="entry name" value="PGDH"/>
    <property type="match status" value="1"/>
</dbReference>
<dbReference type="InterPro" id="IPR029753">
    <property type="entry name" value="D-isomer_DH_CS"/>
</dbReference>
<reference evidence="13 14" key="1">
    <citation type="submission" date="2017-05" db="EMBL/GenBank/DDBJ databases">
        <authorList>
            <person name="Varghese N."/>
            <person name="Submissions S."/>
        </authorList>
    </citation>
    <scope>NUCLEOTIDE SEQUENCE [LARGE SCALE GENOMIC DNA]</scope>
    <source>
        <strain evidence="13 14">DSM 29734</strain>
    </source>
</reference>
<dbReference type="PROSITE" id="PS00065">
    <property type="entry name" value="D_2_HYDROXYACID_DH_1"/>
    <property type="match status" value="1"/>
</dbReference>
<comment type="function">
    <text evidence="1">Catalyzes the reversible oxidation of 3-phospho-D-glycerate to 3-phosphonooxypyruvate, the first step of the phosphorylated L-serine biosynthesis pathway. Also catalyzes the reversible oxidation of 2-hydroxyglutarate to 2-oxoglutarate.</text>
</comment>
<dbReference type="InterPro" id="IPR036291">
    <property type="entry name" value="NAD(P)-bd_dom_sf"/>
</dbReference>
<dbReference type="SUPFAM" id="SSF52283">
    <property type="entry name" value="Formate/glycerate dehydrogenase catalytic domain-like"/>
    <property type="match status" value="1"/>
</dbReference>
<feature type="domain" description="ACT" evidence="12">
    <location>
        <begin position="456"/>
        <end position="531"/>
    </location>
</feature>
<accession>A0ABY1NEF2</accession>
<evidence type="ECO:0000313" key="13">
    <source>
        <dbReference type="EMBL" id="SMP06922.1"/>
    </source>
</evidence>
<dbReference type="InterPro" id="IPR029752">
    <property type="entry name" value="D-isomer_DH_CS1"/>
</dbReference>
<comment type="caution">
    <text evidence="13">The sequence shown here is derived from an EMBL/GenBank/DDBJ whole genome shotgun (WGS) entry which is preliminary data.</text>
</comment>